<dbReference type="Pfam" id="PF00300">
    <property type="entry name" value="His_Phos_1"/>
    <property type="match status" value="1"/>
</dbReference>
<feature type="active site" description="Tele-phosphohistidine intermediate" evidence="1">
    <location>
        <position position="9"/>
    </location>
</feature>
<feature type="active site" description="Proton donor/acceptor" evidence="1">
    <location>
        <position position="82"/>
    </location>
</feature>
<reference evidence="3 4" key="1">
    <citation type="submission" date="2018-09" db="EMBL/GenBank/DDBJ databases">
        <title>YIM 75507 draft genome.</title>
        <authorList>
            <person name="Tang S."/>
            <person name="Feng Y."/>
        </authorList>
    </citation>
    <scope>NUCLEOTIDE SEQUENCE [LARGE SCALE GENOMIC DNA]</scope>
    <source>
        <strain evidence="3 4">YIM 75507</strain>
    </source>
</reference>
<dbReference type="PANTHER" id="PTHR48100:SF1">
    <property type="entry name" value="HISTIDINE PHOSPHATASE FAMILY PROTEIN-RELATED"/>
    <property type="match status" value="1"/>
</dbReference>
<dbReference type="OrthoDB" id="4697614at2"/>
<name>A0A3A4AKE9_9ACTN</name>
<dbReference type="InterPro" id="IPR013078">
    <property type="entry name" value="His_Pase_superF_clade-1"/>
</dbReference>
<sequence length="205" mass="22172">MTRIVLVRHGQTEWHTDNRYAGSTDVGLTPYGREQARRLARWAEGAGLAAVYSSTLARARETARAAAEAAGLSPYEDHRLCELDFGAGEGLTTADMRRRFPRALAAFHADPVACHLPGGEDPVKAARRFVDCLGDVAAGHPGGRVLVVAHRTVIRLGLCELLGVPLRKYRRSFPELRNCSLTEIELGADGAALLEFNVPPCRGGC</sequence>
<accession>A0A3A4AKE9</accession>
<dbReference type="CDD" id="cd07067">
    <property type="entry name" value="HP_PGM_like"/>
    <property type="match status" value="1"/>
</dbReference>
<dbReference type="Gene3D" id="3.40.50.1240">
    <property type="entry name" value="Phosphoglycerate mutase-like"/>
    <property type="match status" value="1"/>
</dbReference>
<organism evidence="3 4">
    <name type="scientific">Bailinhaonella thermotolerans</name>
    <dbReference type="NCBI Taxonomy" id="1070861"/>
    <lineage>
        <taxon>Bacteria</taxon>
        <taxon>Bacillati</taxon>
        <taxon>Actinomycetota</taxon>
        <taxon>Actinomycetes</taxon>
        <taxon>Streptosporangiales</taxon>
        <taxon>Streptosporangiaceae</taxon>
        <taxon>Bailinhaonella</taxon>
    </lineage>
</organism>
<dbReference type="GO" id="GO:0005737">
    <property type="term" value="C:cytoplasm"/>
    <property type="evidence" value="ECO:0007669"/>
    <property type="project" value="TreeGrafter"/>
</dbReference>
<dbReference type="SUPFAM" id="SSF53254">
    <property type="entry name" value="Phosphoglycerate mutase-like"/>
    <property type="match status" value="1"/>
</dbReference>
<evidence type="ECO:0000256" key="2">
    <source>
        <dbReference type="PIRSR" id="PIRSR613078-2"/>
    </source>
</evidence>
<comment type="caution">
    <text evidence="3">The sequence shown here is derived from an EMBL/GenBank/DDBJ whole genome shotgun (WGS) entry which is preliminary data.</text>
</comment>
<dbReference type="PANTHER" id="PTHR48100">
    <property type="entry name" value="BROAD-SPECIFICITY PHOSPHATASE YOR283W-RELATED"/>
    <property type="match status" value="1"/>
</dbReference>
<dbReference type="GO" id="GO:0016791">
    <property type="term" value="F:phosphatase activity"/>
    <property type="evidence" value="ECO:0007669"/>
    <property type="project" value="TreeGrafter"/>
</dbReference>
<proteinExistence type="predicted"/>
<gene>
    <name evidence="3" type="ORF">D5H75_24715</name>
</gene>
<feature type="binding site" evidence="2">
    <location>
        <position position="58"/>
    </location>
    <ligand>
        <name>substrate</name>
    </ligand>
</feature>
<evidence type="ECO:0000256" key="1">
    <source>
        <dbReference type="PIRSR" id="PIRSR613078-1"/>
    </source>
</evidence>
<evidence type="ECO:0000313" key="4">
    <source>
        <dbReference type="Proteomes" id="UP000265768"/>
    </source>
</evidence>
<keyword evidence="4" id="KW-1185">Reference proteome</keyword>
<dbReference type="InterPro" id="IPR050275">
    <property type="entry name" value="PGM_Phosphatase"/>
</dbReference>
<evidence type="ECO:0000313" key="3">
    <source>
        <dbReference type="EMBL" id="RJL30126.1"/>
    </source>
</evidence>
<dbReference type="RefSeq" id="WP_119928906.1">
    <property type="nucleotide sequence ID" value="NZ_QZEY01000010.1"/>
</dbReference>
<dbReference type="AlphaFoldDB" id="A0A3A4AKE9"/>
<protein>
    <submittedName>
        <fullName evidence="3">Histidine phosphatase family protein</fullName>
    </submittedName>
</protein>
<dbReference type="InterPro" id="IPR029033">
    <property type="entry name" value="His_PPase_superfam"/>
</dbReference>
<dbReference type="Proteomes" id="UP000265768">
    <property type="component" value="Unassembled WGS sequence"/>
</dbReference>
<dbReference type="EMBL" id="QZEY01000010">
    <property type="protein sequence ID" value="RJL30126.1"/>
    <property type="molecule type" value="Genomic_DNA"/>
</dbReference>
<dbReference type="SMART" id="SM00855">
    <property type="entry name" value="PGAM"/>
    <property type="match status" value="1"/>
</dbReference>